<sequence length="209" mass="24202">MEHFLSYDANYLQIEFRSKKKRTLLERLLSIASHYVTWKWLRVTSVQSTIAIAASNRNFDYAGKTTFYIRIGTEDFEVATKEGQSIECRRDEEMLIHTIDMLICSYMLNTVAVIASKMWQWQVLHANNNATNHLSEPSPTLYMCSQNASRAIFMQFRLRDPPTIRIRNCKSDNCEGTEKSGEFLVLNYDRLIGSSLCRKIDSLCSMLKS</sequence>
<dbReference type="AlphaFoldDB" id="A0A183EES7"/>
<dbReference type="WBParaSite" id="GPUH_0001949301-mRNA-1">
    <property type="protein sequence ID" value="GPUH_0001949301-mRNA-1"/>
    <property type="gene ID" value="GPUH_0001949301"/>
</dbReference>
<evidence type="ECO:0000313" key="2">
    <source>
        <dbReference type="Proteomes" id="UP000271098"/>
    </source>
</evidence>
<keyword evidence="2" id="KW-1185">Reference proteome</keyword>
<evidence type="ECO:0000313" key="1">
    <source>
        <dbReference type="EMBL" id="VDN33902.1"/>
    </source>
</evidence>
<reference evidence="1 2" key="2">
    <citation type="submission" date="2018-11" db="EMBL/GenBank/DDBJ databases">
        <authorList>
            <consortium name="Pathogen Informatics"/>
        </authorList>
    </citation>
    <scope>NUCLEOTIDE SEQUENCE [LARGE SCALE GENOMIC DNA]</scope>
</reference>
<evidence type="ECO:0000313" key="3">
    <source>
        <dbReference type="WBParaSite" id="GPUH_0001949301-mRNA-1"/>
    </source>
</evidence>
<gene>
    <name evidence="1" type="ORF">GPUH_LOCUS19468</name>
</gene>
<accession>A0A183EES7</accession>
<dbReference type="OrthoDB" id="10058398at2759"/>
<reference evidence="3" key="1">
    <citation type="submission" date="2016-06" db="UniProtKB">
        <authorList>
            <consortium name="WormBaseParasite"/>
        </authorList>
    </citation>
    <scope>IDENTIFICATION</scope>
</reference>
<protein>
    <submittedName>
        <fullName evidence="3">DDE_Tnp_1_7 domain-containing protein</fullName>
    </submittedName>
</protein>
<organism evidence="3">
    <name type="scientific">Gongylonema pulchrum</name>
    <dbReference type="NCBI Taxonomy" id="637853"/>
    <lineage>
        <taxon>Eukaryota</taxon>
        <taxon>Metazoa</taxon>
        <taxon>Ecdysozoa</taxon>
        <taxon>Nematoda</taxon>
        <taxon>Chromadorea</taxon>
        <taxon>Rhabditida</taxon>
        <taxon>Spirurina</taxon>
        <taxon>Spiruromorpha</taxon>
        <taxon>Spiruroidea</taxon>
        <taxon>Gongylonematidae</taxon>
        <taxon>Gongylonema</taxon>
    </lineage>
</organism>
<name>A0A183EES7_9BILA</name>
<dbReference type="EMBL" id="UYRT01088580">
    <property type="protein sequence ID" value="VDN33902.1"/>
    <property type="molecule type" value="Genomic_DNA"/>
</dbReference>
<dbReference type="Proteomes" id="UP000271098">
    <property type="component" value="Unassembled WGS sequence"/>
</dbReference>
<proteinExistence type="predicted"/>